<feature type="domain" description="General secretion pathway GspH" evidence="11">
    <location>
        <begin position="41"/>
        <end position="155"/>
    </location>
</feature>
<dbReference type="InterPro" id="IPR012902">
    <property type="entry name" value="N_methyl_site"/>
</dbReference>
<evidence type="ECO:0000256" key="4">
    <source>
        <dbReference type="ARBA" id="ARBA00022481"/>
    </source>
</evidence>
<dbReference type="Pfam" id="PF12019">
    <property type="entry name" value="GspH"/>
    <property type="match status" value="1"/>
</dbReference>
<keyword evidence="13" id="KW-1185">Reference proteome</keyword>
<evidence type="ECO:0000256" key="5">
    <source>
        <dbReference type="ARBA" id="ARBA00022519"/>
    </source>
</evidence>
<keyword evidence="8" id="KW-0472">Membrane</keyword>
<evidence type="ECO:0000313" key="12">
    <source>
        <dbReference type="EMBL" id="MCP1726270.1"/>
    </source>
</evidence>
<evidence type="ECO:0000256" key="9">
    <source>
        <dbReference type="ARBA" id="ARBA00025772"/>
    </source>
</evidence>
<dbReference type="NCBIfam" id="TIGR02532">
    <property type="entry name" value="IV_pilin_GFxxxE"/>
    <property type="match status" value="1"/>
</dbReference>
<dbReference type="SUPFAM" id="SSF54523">
    <property type="entry name" value="Pili subunits"/>
    <property type="match status" value="1"/>
</dbReference>
<dbReference type="EMBL" id="JALJYF010000001">
    <property type="protein sequence ID" value="MCP1726270.1"/>
    <property type="molecule type" value="Genomic_DNA"/>
</dbReference>
<evidence type="ECO:0000256" key="8">
    <source>
        <dbReference type="ARBA" id="ARBA00023136"/>
    </source>
</evidence>
<comment type="similarity">
    <text evidence="9">Belongs to the GSP H family.</text>
</comment>
<keyword evidence="6" id="KW-0812">Transmembrane</keyword>
<dbReference type="RefSeq" id="WP_253444275.1">
    <property type="nucleotide sequence ID" value="NZ_JALJYF010000001.1"/>
</dbReference>
<evidence type="ECO:0000256" key="6">
    <source>
        <dbReference type="ARBA" id="ARBA00022692"/>
    </source>
</evidence>
<gene>
    <name evidence="12" type="ORF">J2T60_000235</name>
</gene>
<dbReference type="PROSITE" id="PS00409">
    <property type="entry name" value="PROKAR_NTER_METHYL"/>
    <property type="match status" value="1"/>
</dbReference>
<proteinExistence type="inferred from homology"/>
<evidence type="ECO:0000259" key="11">
    <source>
        <dbReference type="Pfam" id="PF12019"/>
    </source>
</evidence>
<dbReference type="Pfam" id="PF07963">
    <property type="entry name" value="N_methyl"/>
    <property type="match status" value="1"/>
</dbReference>
<keyword evidence="3" id="KW-1003">Cell membrane</keyword>
<keyword evidence="7" id="KW-1133">Transmembrane helix</keyword>
<reference evidence="12 13" key="1">
    <citation type="submission" date="2022-03" db="EMBL/GenBank/DDBJ databases">
        <title>Genomic Encyclopedia of Type Strains, Phase III (KMG-III): the genomes of soil and plant-associated and newly described type strains.</title>
        <authorList>
            <person name="Whitman W."/>
        </authorList>
    </citation>
    <scope>NUCLEOTIDE SEQUENCE [LARGE SCALE GENOMIC DNA]</scope>
    <source>
        <strain evidence="12 13">BSker1</strain>
    </source>
</reference>
<evidence type="ECO:0000256" key="7">
    <source>
        <dbReference type="ARBA" id="ARBA00022989"/>
    </source>
</evidence>
<evidence type="ECO:0000313" key="13">
    <source>
        <dbReference type="Proteomes" id="UP001523550"/>
    </source>
</evidence>
<evidence type="ECO:0000256" key="3">
    <source>
        <dbReference type="ARBA" id="ARBA00022475"/>
    </source>
</evidence>
<comment type="caution">
    <text evidence="12">The sequence shown here is derived from an EMBL/GenBank/DDBJ whole genome shotgun (WGS) entry which is preliminary data.</text>
</comment>
<protein>
    <recommendedName>
        <fullName evidence="2">Type II secretion system protein H</fullName>
    </recommendedName>
    <alternativeName>
        <fullName evidence="10">General secretion pathway protein H</fullName>
    </alternativeName>
</protein>
<name>A0ABT1G4Q6_9GAMM</name>
<keyword evidence="4" id="KW-0488">Methylation</keyword>
<sequence length="166" mass="18160">MNQRGLTLLELMITLAVAGVLFALAAPNFRTMVQNNRITTQVNEFVTATTYARSEAIRRGGSVTLCRSIDQATCAEDGDDWADGWAVMEGTPGDYGEVLRVWDALTGDPDMVEQAGENVVVFEGNGAVDRSLDIRHNIPACSGDQARRIRLDRTGRTNVTRQECNP</sequence>
<dbReference type="Proteomes" id="UP001523550">
    <property type="component" value="Unassembled WGS sequence"/>
</dbReference>
<dbReference type="InterPro" id="IPR022346">
    <property type="entry name" value="T2SS_GspH"/>
</dbReference>
<organism evidence="12 13">
    <name type="scientific">Natronospira proteinivora</name>
    <dbReference type="NCBI Taxonomy" id="1807133"/>
    <lineage>
        <taxon>Bacteria</taxon>
        <taxon>Pseudomonadati</taxon>
        <taxon>Pseudomonadota</taxon>
        <taxon>Gammaproteobacteria</taxon>
        <taxon>Natronospirales</taxon>
        <taxon>Natronospiraceae</taxon>
        <taxon>Natronospira</taxon>
    </lineage>
</organism>
<evidence type="ECO:0000256" key="1">
    <source>
        <dbReference type="ARBA" id="ARBA00004377"/>
    </source>
</evidence>
<dbReference type="Gene3D" id="3.55.40.10">
    <property type="entry name" value="minor pseudopilin epsh domain"/>
    <property type="match status" value="1"/>
</dbReference>
<comment type="subcellular location">
    <subcellularLocation>
        <location evidence="1">Cell inner membrane</location>
        <topology evidence="1">Single-pass membrane protein</topology>
    </subcellularLocation>
</comment>
<evidence type="ECO:0000256" key="10">
    <source>
        <dbReference type="ARBA" id="ARBA00030775"/>
    </source>
</evidence>
<keyword evidence="5" id="KW-0997">Cell inner membrane</keyword>
<dbReference type="InterPro" id="IPR045584">
    <property type="entry name" value="Pilin-like"/>
</dbReference>
<evidence type="ECO:0000256" key="2">
    <source>
        <dbReference type="ARBA" id="ARBA00021549"/>
    </source>
</evidence>
<accession>A0ABT1G4Q6</accession>